<dbReference type="InterPro" id="IPR011006">
    <property type="entry name" value="CheY-like_superfamily"/>
</dbReference>
<dbReference type="PANTHER" id="PTHR37299">
    <property type="entry name" value="TRANSCRIPTIONAL REGULATOR-RELATED"/>
    <property type="match status" value="1"/>
</dbReference>
<dbReference type="SUPFAM" id="SSF52172">
    <property type="entry name" value="CheY-like"/>
    <property type="match status" value="1"/>
</dbReference>
<evidence type="ECO:0000259" key="3">
    <source>
        <dbReference type="PROSITE" id="PS50930"/>
    </source>
</evidence>
<dbReference type="PANTHER" id="PTHR37299:SF1">
    <property type="entry name" value="STAGE 0 SPORULATION PROTEIN A HOMOLOG"/>
    <property type="match status" value="1"/>
</dbReference>
<dbReference type="InterPro" id="IPR001789">
    <property type="entry name" value="Sig_transdc_resp-reg_receiver"/>
</dbReference>
<keyword evidence="5" id="KW-1185">Reference proteome</keyword>
<keyword evidence="1" id="KW-0597">Phosphoprotein</keyword>
<evidence type="ECO:0000313" key="5">
    <source>
        <dbReference type="Proteomes" id="UP001172082"/>
    </source>
</evidence>
<dbReference type="InterPro" id="IPR007492">
    <property type="entry name" value="LytTR_DNA-bd_dom"/>
</dbReference>
<dbReference type="PROSITE" id="PS50930">
    <property type="entry name" value="HTH_LYTTR"/>
    <property type="match status" value="1"/>
</dbReference>
<dbReference type="RefSeq" id="WP_346755554.1">
    <property type="nucleotide sequence ID" value="NZ_JAUJEA010000020.1"/>
</dbReference>
<dbReference type="InterPro" id="IPR046947">
    <property type="entry name" value="LytR-like"/>
</dbReference>
<dbReference type="Pfam" id="PF04397">
    <property type="entry name" value="LytTR"/>
    <property type="match status" value="1"/>
</dbReference>
<evidence type="ECO:0000313" key="4">
    <source>
        <dbReference type="EMBL" id="MDN5205532.1"/>
    </source>
</evidence>
<gene>
    <name evidence="4" type="ORF">QQ008_29380</name>
</gene>
<protein>
    <submittedName>
        <fullName evidence="4">LytTR family DNA-binding domain-containing protein</fullName>
    </submittedName>
</protein>
<feature type="domain" description="HTH LytTR-type" evidence="3">
    <location>
        <begin position="127"/>
        <end position="223"/>
    </location>
</feature>
<proteinExistence type="predicted"/>
<dbReference type="Gene3D" id="3.40.50.2300">
    <property type="match status" value="1"/>
</dbReference>
<evidence type="ECO:0000259" key="2">
    <source>
        <dbReference type="PROSITE" id="PS50110"/>
    </source>
</evidence>
<dbReference type="SMART" id="SM00850">
    <property type="entry name" value="LytTR"/>
    <property type="match status" value="1"/>
</dbReference>
<name>A0ABT8L039_9BACT</name>
<dbReference type="GO" id="GO:0003677">
    <property type="term" value="F:DNA binding"/>
    <property type="evidence" value="ECO:0007669"/>
    <property type="project" value="UniProtKB-KW"/>
</dbReference>
<accession>A0ABT8L039</accession>
<dbReference type="Pfam" id="PF00072">
    <property type="entry name" value="Response_reg"/>
    <property type="match status" value="1"/>
</dbReference>
<feature type="modified residue" description="4-aspartylphosphate" evidence="1">
    <location>
        <position position="54"/>
    </location>
</feature>
<reference evidence="4" key="1">
    <citation type="submission" date="2023-06" db="EMBL/GenBank/DDBJ databases">
        <title>Genomic of Parafulvivirga corallium.</title>
        <authorList>
            <person name="Wang G."/>
        </authorList>
    </citation>
    <scope>NUCLEOTIDE SEQUENCE</scope>
    <source>
        <strain evidence="4">BMA10</strain>
    </source>
</reference>
<dbReference type="PROSITE" id="PS50110">
    <property type="entry name" value="RESPONSE_REGULATORY"/>
    <property type="match status" value="1"/>
</dbReference>
<feature type="domain" description="Response regulatory" evidence="2">
    <location>
        <begin position="3"/>
        <end position="114"/>
    </location>
</feature>
<dbReference type="Gene3D" id="2.40.50.1020">
    <property type="entry name" value="LytTr DNA-binding domain"/>
    <property type="match status" value="1"/>
</dbReference>
<organism evidence="4 5">
    <name type="scientific">Splendidivirga corallicola</name>
    <dbReference type="NCBI Taxonomy" id="3051826"/>
    <lineage>
        <taxon>Bacteria</taxon>
        <taxon>Pseudomonadati</taxon>
        <taxon>Bacteroidota</taxon>
        <taxon>Cytophagia</taxon>
        <taxon>Cytophagales</taxon>
        <taxon>Splendidivirgaceae</taxon>
        <taxon>Splendidivirga</taxon>
    </lineage>
</organism>
<dbReference type="Proteomes" id="UP001172082">
    <property type="component" value="Unassembled WGS sequence"/>
</dbReference>
<dbReference type="EMBL" id="JAUJEA010000020">
    <property type="protein sequence ID" value="MDN5205532.1"/>
    <property type="molecule type" value="Genomic_DNA"/>
</dbReference>
<sequence>MIRCLAIDDERVALDIIEEYVNRIDNLALVARINDPVEAINFLKGNKIDLIFLDIQMPQLSGIEMLETFAELPPVILTTAFHEYSLKGYEFNVVDYLLKPIAFSRFLKSIRKYENMLSERQTSSGFLEVKSDKRVHKISLKDLYYIESLGNYVIFHLSNKQLISYVSLNQLTQSLPSYFLRIHRSYIINKQYIISYNQENIEIKNKYLPIGRSYKDVIEKINF</sequence>
<evidence type="ECO:0000256" key="1">
    <source>
        <dbReference type="PROSITE-ProRule" id="PRU00169"/>
    </source>
</evidence>
<dbReference type="SMART" id="SM00448">
    <property type="entry name" value="REC"/>
    <property type="match status" value="1"/>
</dbReference>
<comment type="caution">
    <text evidence="4">The sequence shown here is derived from an EMBL/GenBank/DDBJ whole genome shotgun (WGS) entry which is preliminary data.</text>
</comment>
<keyword evidence="4" id="KW-0238">DNA-binding</keyword>